<dbReference type="Proteomes" id="UP000623467">
    <property type="component" value="Unassembled WGS sequence"/>
</dbReference>
<keyword evidence="5" id="KW-1133">Transmembrane helix</keyword>
<evidence type="ECO:0000256" key="5">
    <source>
        <dbReference type="SAM" id="Phobius"/>
    </source>
</evidence>
<keyword evidence="5" id="KW-0472">Membrane</keyword>
<dbReference type="InterPro" id="IPR051654">
    <property type="entry name" value="Meroterpenoid_MTases"/>
</dbReference>
<comment type="similarity">
    <text evidence="4">Belongs to the class I-like SAM-binding methyltransferase superfamily.</text>
</comment>
<keyword evidence="7" id="KW-1185">Reference proteome</keyword>
<accession>A0A8H6YZ39</accession>
<keyword evidence="2 6" id="KW-0808">Transferase</keyword>
<evidence type="ECO:0000313" key="7">
    <source>
        <dbReference type="Proteomes" id="UP000623467"/>
    </source>
</evidence>
<dbReference type="EMBL" id="JACAZH010000005">
    <property type="protein sequence ID" value="KAF7367627.1"/>
    <property type="molecule type" value="Genomic_DNA"/>
</dbReference>
<dbReference type="AlphaFoldDB" id="A0A8H6YZ39"/>
<organism evidence="6 7">
    <name type="scientific">Mycena sanguinolenta</name>
    <dbReference type="NCBI Taxonomy" id="230812"/>
    <lineage>
        <taxon>Eukaryota</taxon>
        <taxon>Fungi</taxon>
        <taxon>Dikarya</taxon>
        <taxon>Basidiomycota</taxon>
        <taxon>Agaricomycotina</taxon>
        <taxon>Agaricomycetes</taxon>
        <taxon>Agaricomycetidae</taxon>
        <taxon>Agaricales</taxon>
        <taxon>Marasmiineae</taxon>
        <taxon>Mycenaceae</taxon>
        <taxon>Mycena</taxon>
    </lineage>
</organism>
<dbReference type="Gene3D" id="3.40.50.150">
    <property type="entry name" value="Vaccinia Virus protein VP39"/>
    <property type="match status" value="1"/>
</dbReference>
<dbReference type="SUPFAM" id="SSF53335">
    <property type="entry name" value="S-adenosyl-L-methionine-dependent methyltransferases"/>
    <property type="match status" value="1"/>
</dbReference>
<reference evidence="6" key="1">
    <citation type="submission" date="2020-05" db="EMBL/GenBank/DDBJ databases">
        <title>Mycena genomes resolve the evolution of fungal bioluminescence.</title>
        <authorList>
            <person name="Tsai I.J."/>
        </authorList>
    </citation>
    <scope>NUCLEOTIDE SEQUENCE</scope>
    <source>
        <strain evidence="6">160909Yilan</strain>
    </source>
</reference>
<gene>
    <name evidence="6" type="ORF">MSAN_00826300</name>
</gene>
<dbReference type="PANTHER" id="PTHR35897:SF1">
    <property type="entry name" value="METHYLTRANSFERASE AUSD"/>
    <property type="match status" value="1"/>
</dbReference>
<feature type="transmembrane region" description="Helical" evidence="5">
    <location>
        <begin position="44"/>
        <end position="67"/>
    </location>
</feature>
<name>A0A8H6YZ39_9AGAR</name>
<proteinExistence type="inferred from homology"/>
<keyword evidence="5" id="KW-0812">Transmembrane</keyword>
<evidence type="ECO:0000256" key="1">
    <source>
        <dbReference type="ARBA" id="ARBA00005179"/>
    </source>
</evidence>
<dbReference type="InterPro" id="IPR029063">
    <property type="entry name" value="SAM-dependent_MTases_sf"/>
</dbReference>
<dbReference type="OrthoDB" id="2094832at2759"/>
<comment type="pathway">
    <text evidence="1">Secondary metabolite biosynthesis.</text>
</comment>
<evidence type="ECO:0000313" key="6">
    <source>
        <dbReference type="EMBL" id="KAF7367627.1"/>
    </source>
</evidence>
<dbReference type="GO" id="GO:0032259">
    <property type="term" value="P:methylation"/>
    <property type="evidence" value="ECO:0007669"/>
    <property type="project" value="UniProtKB-KW"/>
</dbReference>
<sequence>MRRSVDLSIKTQTAGLNPGDIRAGPSLPTALAPRLDALVRAHDAVVGVLSAFTAGGVSEGLFITILLPSLSRARGARDPDRECPESVVCGYGGAFWADNTENEEPADALPKRSAPCASSCTTSSASATRCRLRITDPNAAPSSSPFFVPVNPEIQLFQYINIVAILPTDDLTWANSILCRLTMAFTGFIPLPLPTTPLTASQEDKVALVRQETGIQDPEALKQHITTLQKKAYSVCASPCIRFFTFAWERISELPAYKEVLKLSSERDGALFLDIGCCCGADLRRAARDGWPTENMIAVDLFPDFWDIGHELFCSTPKTFPVAFLPGDALDPAFLQPVAPLTSATQLADSSPPLLASLTSLTPLNGQLSVIHISSVFHLLSESEQAQLAHSLAGLLSPLQGSLILGVHIARETTGLGPVDPSRTDGRRVFCHSPESWVALWKGIFGEGMVKVEVELRKVEVRDNADFSWMVWSVKRI</sequence>
<dbReference type="PANTHER" id="PTHR35897">
    <property type="entry name" value="METHYLTRANSFERASE AUSD"/>
    <property type="match status" value="1"/>
</dbReference>
<protein>
    <submittedName>
        <fullName evidence="6">Methyltransferase ausD</fullName>
    </submittedName>
</protein>
<dbReference type="GO" id="GO:0008168">
    <property type="term" value="F:methyltransferase activity"/>
    <property type="evidence" value="ECO:0007669"/>
    <property type="project" value="UniProtKB-KW"/>
</dbReference>
<keyword evidence="3" id="KW-0949">S-adenosyl-L-methionine</keyword>
<evidence type="ECO:0000256" key="3">
    <source>
        <dbReference type="ARBA" id="ARBA00022691"/>
    </source>
</evidence>
<comment type="caution">
    <text evidence="6">The sequence shown here is derived from an EMBL/GenBank/DDBJ whole genome shotgun (WGS) entry which is preliminary data.</text>
</comment>
<keyword evidence="6" id="KW-0489">Methyltransferase</keyword>
<evidence type="ECO:0000256" key="2">
    <source>
        <dbReference type="ARBA" id="ARBA00022679"/>
    </source>
</evidence>
<evidence type="ECO:0000256" key="4">
    <source>
        <dbReference type="ARBA" id="ARBA00038314"/>
    </source>
</evidence>